<evidence type="ECO:0000256" key="3">
    <source>
        <dbReference type="ARBA" id="ARBA00022741"/>
    </source>
</evidence>
<feature type="transmembrane region" description="Helical" evidence="9">
    <location>
        <begin position="948"/>
        <end position="968"/>
    </location>
</feature>
<feature type="compositionally biased region" description="Polar residues" evidence="8">
    <location>
        <begin position="567"/>
        <end position="579"/>
    </location>
</feature>
<dbReference type="PRINTS" id="PR00119">
    <property type="entry name" value="CATATPASE"/>
</dbReference>
<dbReference type="SFLD" id="SFLDS00003">
    <property type="entry name" value="Haloacid_Dehalogenase"/>
    <property type="match status" value="1"/>
</dbReference>
<evidence type="ECO:0000313" key="11">
    <source>
        <dbReference type="EMBL" id="KAJ2852037.1"/>
    </source>
</evidence>
<dbReference type="GO" id="GO:0005524">
    <property type="term" value="F:ATP binding"/>
    <property type="evidence" value="ECO:0007669"/>
    <property type="project" value="UniProtKB-KW"/>
</dbReference>
<evidence type="ECO:0000256" key="5">
    <source>
        <dbReference type="ARBA" id="ARBA00022967"/>
    </source>
</evidence>
<dbReference type="SMART" id="SM00831">
    <property type="entry name" value="Cation_ATPase_N"/>
    <property type="match status" value="1"/>
</dbReference>
<sequence>MEENRHLQYLSELQRTIREWRPWSCTLAEVADKLGVDPSRGLEHLEAHNRLIHFGPNVPVELSQRLGLSQTLLKHALSPSTLLLVVICVLYFIWGDFGDAVVVMLVAGLIFMFRVHAEWRADQALAALRNSVPANTTVLRSGREGIVASDELVLGDVITLSRGQLVPADAVVVVCHGLSTDESLITGESANVYKMALDAAYAENNASAQTNSSGAGREHYPLPGDVYTVASESTKSLVYAGTRVASGRAVCIVVATSQFTEVGSGVVTAMHSSQSTFTPLQSRLQQLTEQLSASAAFLCIVIGVVGLLRGMDWLNVVLLTTSLMVATVPAAIPLAAKMFLALCSRKLSRNGLLVRKLHAADALSSVSAIVTDKTGTLTRNQLVVSSILTVTTADGDGEGLAVDVVTPESALATERSAALVTPLYCAWSLSVDPLESRPLARLLASVRRTATARSASSSTMGSSIRTSSSPECEECPQGFQPVLGFGKDFLNTAVLQSLAGAEESAFPRDPTTDAIPLETITQVVTTICQRLSIPAGELVFDPTLRISALTRSSAEAPRAYSPKMQPKSANTSKSPSSAMSEDKPARKHWTVVKGAAEVLLPLCSRVWRAKSTGLQLQDKDIDNGYVEGFVDITPSFRQTISRNATDLAVAGNRVIAYAIAITDKPLFTSDATTTTTDHKRNQPADSPLSTHQRDIRDSNAFRFRDAKSRSLGRSARTSTRNDTDESANAIPTIEVAKGRRLPLLPSDMVFVGAFAFFDPPQQDARPVVQECQEAGIRVIVATGDHPSTALSVASAVGVVESHMSQPTGYGAIDPAYERNRNLSASLATAPSEIHAVTGEMIERSIANHSFNQIIDESNVFARVTPVQKLRLVNALQARGDVVVFIGDGINDAPPLTRADIGICMSGHPSTADVAMDAAGLVVLSGNFSEVVSSLREGRLLKANINKALILYAASKLTLVLLFLFMVAVENISPLLPVQLLLIVLFTDIAAVWAFVYEPAEGREAANSHMLTAQQPSLFANAPMCRHRRRYPEHIGYLSDDRATDQVIVVYALLLFFVCILPLLVPFMVLPQWAMAPVAPSIVFLTWVFSHSLLGTSLRTQVVPIRHVRFWENTPSAVWAICGVVAVVVSVSVPFRGLVGFVQLDIAEWVLVIVAPLVLYCSLEAYKELRFNTSNSRIY</sequence>
<dbReference type="GO" id="GO:0005886">
    <property type="term" value="C:plasma membrane"/>
    <property type="evidence" value="ECO:0007669"/>
    <property type="project" value="TreeGrafter"/>
</dbReference>
<dbReference type="PANTHER" id="PTHR43294:SF20">
    <property type="entry name" value="P-TYPE ATPASE"/>
    <property type="match status" value="1"/>
</dbReference>
<dbReference type="InterPro" id="IPR001757">
    <property type="entry name" value="P_typ_ATPase"/>
</dbReference>
<evidence type="ECO:0000256" key="1">
    <source>
        <dbReference type="ARBA" id="ARBA00004141"/>
    </source>
</evidence>
<evidence type="ECO:0000256" key="9">
    <source>
        <dbReference type="SAM" id="Phobius"/>
    </source>
</evidence>
<dbReference type="OrthoDB" id="2016396at2759"/>
<dbReference type="PROSITE" id="PS00154">
    <property type="entry name" value="ATPASE_E1_E2"/>
    <property type="match status" value="1"/>
</dbReference>
<dbReference type="InterPro" id="IPR006068">
    <property type="entry name" value="ATPase_P-typ_cation-transptr_C"/>
</dbReference>
<feature type="transmembrane region" description="Helical" evidence="9">
    <location>
        <begin position="291"/>
        <end position="310"/>
    </location>
</feature>
<dbReference type="AlphaFoldDB" id="A0A9W8M1M4"/>
<dbReference type="SUPFAM" id="SSF81653">
    <property type="entry name" value="Calcium ATPase, transduction domain A"/>
    <property type="match status" value="1"/>
</dbReference>
<dbReference type="Gene3D" id="1.20.1110.10">
    <property type="entry name" value="Calcium-transporting ATPase, transmembrane domain"/>
    <property type="match status" value="2"/>
</dbReference>
<feature type="domain" description="Cation-transporting P-type ATPase N-terminal" evidence="10">
    <location>
        <begin position="21"/>
        <end position="96"/>
    </location>
</feature>
<dbReference type="GO" id="GO:0036376">
    <property type="term" value="P:sodium ion export across plasma membrane"/>
    <property type="evidence" value="ECO:0007669"/>
    <property type="project" value="TreeGrafter"/>
</dbReference>
<feature type="transmembrane region" description="Helical" evidence="9">
    <location>
        <begin position="1074"/>
        <end position="1095"/>
    </location>
</feature>
<keyword evidence="5" id="KW-1278">Translocase</keyword>
<keyword evidence="12" id="KW-1185">Reference proteome</keyword>
<dbReference type="NCBIfam" id="TIGR01494">
    <property type="entry name" value="ATPase_P-type"/>
    <property type="match status" value="1"/>
</dbReference>
<dbReference type="InterPro" id="IPR023298">
    <property type="entry name" value="ATPase_P-typ_TM_dom_sf"/>
</dbReference>
<dbReference type="GO" id="GO:0006883">
    <property type="term" value="P:intracellular sodium ion homeostasis"/>
    <property type="evidence" value="ECO:0007669"/>
    <property type="project" value="TreeGrafter"/>
</dbReference>
<evidence type="ECO:0000313" key="12">
    <source>
        <dbReference type="Proteomes" id="UP001139887"/>
    </source>
</evidence>
<keyword evidence="2 9" id="KW-0812">Transmembrane</keyword>
<feature type="transmembrane region" description="Helical" evidence="9">
    <location>
        <begin position="1116"/>
        <end position="1134"/>
    </location>
</feature>
<evidence type="ECO:0000259" key="10">
    <source>
        <dbReference type="SMART" id="SM00831"/>
    </source>
</evidence>
<dbReference type="InterPro" id="IPR023214">
    <property type="entry name" value="HAD_sf"/>
</dbReference>
<dbReference type="SFLD" id="SFLDF00027">
    <property type="entry name" value="p-type_atpase"/>
    <property type="match status" value="1"/>
</dbReference>
<dbReference type="SFLD" id="SFLDG00002">
    <property type="entry name" value="C1.7:_P-type_atpase_like"/>
    <property type="match status" value="1"/>
</dbReference>
<dbReference type="InterPro" id="IPR023299">
    <property type="entry name" value="ATPase_P-typ_cyto_dom_N"/>
</dbReference>
<comment type="subcellular location">
    <subcellularLocation>
        <location evidence="1">Membrane</location>
        <topology evidence="1">Multi-pass membrane protein</topology>
    </subcellularLocation>
</comment>
<feature type="transmembrane region" description="Helical" evidence="9">
    <location>
        <begin position="1047"/>
        <end position="1068"/>
    </location>
</feature>
<feature type="transmembrane region" description="Helical" evidence="9">
    <location>
        <begin position="1140"/>
        <end position="1162"/>
    </location>
</feature>
<dbReference type="InterPro" id="IPR018303">
    <property type="entry name" value="ATPase_P-typ_P_site"/>
</dbReference>
<dbReference type="Gene3D" id="3.40.1110.10">
    <property type="entry name" value="Calcium-transporting ATPase, cytoplasmic domain N"/>
    <property type="match status" value="3"/>
</dbReference>
<dbReference type="InterPro" id="IPR059000">
    <property type="entry name" value="ATPase_P-type_domA"/>
</dbReference>
<dbReference type="Gene3D" id="3.40.50.1000">
    <property type="entry name" value="HAD superfamily/HAD-like"/>
    <property type="match status" value="2"/>
</dbReference>
<dbReference type="PANTHER" id="PTHR43294">
    <property type="entry name" value="SODIUM/POTASSIUM-TRANSPORTING ATPASE SUBUNIT ALPHA"/>
    <property type="match status" value="1"/>
</dbReference>
<dbReference type="InterPro" id="IPR008250">
    <property type="entry name" value="ATPase_P-typ_transduc_dom_A_sf"/>
</dbReference>
<dbReference type="GO" id="GO:1902600">
    <property type="term" value="P:proton transmembrane transport"/>
    <property type="evidence" value="ECO:0007669"/>
    <property type="project" value="TreeGrafter"/>
</dbReference>
<evidence type="ECO:0000256" key="7">
    <source>
        <dbReference type="ARBA" id="ARBA00023136"/>
    </source>
</evidence>
<feature type="region of interest" description="Disordered" evidence="8">
    <location>
        <begin position="672"/>
        <end position="726"/>
    </location>
</feature>
<feature type="transmembrane region" description="Helical" evidence="9">
    <location>
        <begin position="100"/>
        <end position="117"/>
    </location>
</feature>
<feature type="transmembrane region" description="Helical" evidence="9">
    <location>
        <begin position="72"/>
        <end position="94"/>
    </location>
</feature>
<reference evidence="11" key="1">
    <citation type="submission" date="2022-07" db="EMBL/GenBank/DDBJ databases">
        <title>Phylogenomic reconstructions and comparative analyses of Kickxellomycotina fungi.</title>
        <authorList>
            <person name="Reynolds N.K."/>
            <person name="Stajich J.E."/>
            <person name="Barry K."/>
            <person name="Grigoriev I.V."/>
            <person name="Crous P."/>
            <person name="Smith M.E."/>
        </authorList>
    </citation>
    <scope>NUCLEOTIDE SEQUENCE</scope>
    <source>
        <strain evidence="11">NRRL 1566</strain>
    </source>
</reference>
<comment type="caution">
    <text evidence="11">The sequence shown here is derived from an EMBL/GenBank/DDBJ whole genome shotgun (WGS) entry which is preliminary data.</text>
</comment>
<accession>A0A9W8M1M4</accession>
<dbReference type="Pfam" id="PF00689">
    <property type="entry name" value="Cation_ATPase_C"/>
    <property type="match status" value="1"/>
</dbReference>
<organism evidence="11 12">
    <name type="scientific">Coemansia brasiliensis</name>
    <dbReference type="NCBI Taxonomy" id="2650707"/>
    <lineage>
        <taxon>Eukaryota</taxon>
        <taxon>Fungi</taxon>
        <taxon>Fungi incertae sedis</taxon>
        <taxon>Zoopagomycota</taxon>
        <taxon>Kickxellomycotina</taxon>
        <taxon>Kickxellomycetes</taxon>
        <taxon>Kickxellales</taxon>
        <taxon>Kickxellaceae</taxon>
        <taxon>Coemansia</taxon>
    </lineage>
</organism>
<dbReference type="Gene3D" id="2.70.150.10">
    <property type="entry name" value="Calcium-transporting ATPase, cytoplasmic transduction domain A"/>
    <property type="match status" value="1"/>
</dbReference>
<dbReference type="InterPro" id="IPR004014">
    <property type="entry name" value="ATPase_P-typ_cation-transptr_N"/>
</dbReference>
<name>A0A9W8M1M4_9FUNG</name>
<evidence type="ECO:0000256" key="4">
    <source>
        <dbReference type="ARBA" id="ARBA00022840"/>
    </source>
</evidence>
<dbReference type="Pfam" id="PF00690">
    <property type="entry name" value="Cation_ATPase_N"/>
    <property type="match status" value="1"/>
</dbReference>
<feature type="transmembrane region" description="Helical" evidence="9">
    <location>
        <begin position="974"/>
        <end position="995"/>
    </location>
</feature>
<dbReference type="GO" id="GO:0030007">
    <property type="term" value="P:intracellular potassium ion homeostasis"/>
    <property type="evidence" value="ECO:0007669"/>
    <property type="project" value="TreeGrafter"/>
</dbReference>
<dbReference type="InterPro" id="IPR044492">
    <property type="entry name" value="P_typ_ATPase_HD_dom"/>
</dbReference>
<protein>
    <recommendedName>
        <fullName evidence="10">Cation-transporting P-type ATPase N-terminal domain-containing protein</fullName>
    </recommendedName>
</protein>
<evidence type="ECO:0000256" key="8">
    <source>
        <dbReference type="SAM" id="MobiDB-lite"/>
    </source>
</evidence>
<proteinExistence type="predicted"/>
<feature type="transmembrane region" description="Helical" evidence="9">
    <location>
        <begin position="316"/>
        <end position="340"/>
    </location>
</feature>
<evidence type="ECO:0000256" key="2">
    <source>
        <dbReference type="ARBA" id="ARBA00022692"/>
    </source>
</evidence>
<evidence type="ECO:0000256" key="6">
    <source>
        <dbReference type="ARBA" id="ARBA00022989"/>
    </source>
</evidence>
<dbReference type="InterPro" id="IPR050510">
    <property type="entry name" value="Cation_transp_ATPase_P-type"/>
</dbReference>
<dbReference type="GO" id="GO:1990573">
    <property type="term" value="P:potassium ion import across plasma membrane"/>
    <property type="evidence" value="ECO:0007669"/>
    <property type="project" value="TreeGrafter"/>
</dbReference>
<dbReference type="GO" id="GO:0016887">
    <property type="term" value="F:ATP hydrolysis activity"/>
    <property type="evidence" value="ECO:0007669"/>
    <property type="project" value="InterPro"/>
</dbReference>
<keyword evidence="6 9" id="KW-1133">Transmembrane helix</keyword>
<dbReference type="EMBL" id="JANBUW010000006">
    <property type="protein sequence ID" value="KAJ2852037.1"/>
    <property type="molecule type" value="Genomic_DNA"/>
</dbReference>
<dbReference type="Proteomes" id="UP001139887">
    <property type="component" value="Unassembled WGS sequence"/>
</dbReference>
<dbReference type="SUPFAM" id="SSF81660">
    <property type="entry name" value="Metal cation-transporting ATPase, ATP-binding domain N"/>
    <property type="match status" value="1"/>
</dbReference>
<dbReference type="SUPFAM" id="SSF56784">
    <property type="entry name" value="HAD-like"/>
    <property type="match status" value="1"/>
</dbReference>
<gene>
    <name evidence="11" type="ORF">IWW36_000616</name>
</gene>
<dbReference type="InterPro" id="IPR036412">
    <property type="entry name" value="HAD-like_sf"/>
</dbReference>
<dbReference type="SUPFAM" id="SSF81665">
    <property type="entry name" value="Calcium ATPase, transmembrane domain M"/>
    <property type="match status" value="1"/>
</dbReference>
<dbReference type="GO" id="GO:0005391">
    <property type="term" value="F:P-type sodium:potassium-exchanging transporter activity"/>
    <property type="evidence" value="ECO:0007669"/>
    <property type="project" value="TreeGrafter"/>
</dbReference>
<keyword evidence="3" id="KW-0547">Nucleotide-binding</keyword>
<keyword evidence="4" id="KW-0067">ATP-binding</keyword>
<feature type="compositionally biased region" description="Basic and acidic residues" evidence="8">
    <location>
        <begin position="691"/>
        <end position="708"/>
    </location>
</feature>
<dbReference type="Pfam" id="PF00702">
    <property type="entry name" value="Hydrolase"/>
    <property type="match status" value="1"/>
</dbReference>
<dbReference type="Pfam" id="PF00122">
    <property type="entry name" value="E1-E2_ATPase"/>
    <property type="match status" value="1"/>
</dbReference>
<keyword evidence="7 9" id="KW-0472">Membrane</keyword>
<feature type="region of interest" description="Disordered" evidence="8">
    <location>
        <begin position="555"/>
        <end position="586"/>
    </location>
</feature>